<proteinExistence type="predicted"/>
<name>A0AAV7VR19_PLEWA</name>
<organism evidence="1 2">
    <name type="scientific">Pleurodeles waltl</name>
    <name type="common">Iberian ribbed newt</name>
    <dbReference type="NCBI Taxonomy" id="8319"/>
    <lineage>
        <taxon>Eukaryota</taxon>
        <taxon>Metazoa</taxon>
        <taxon>Chordata</taxon>
        <taxon>Craniata</taxon>
        <taxon>Vertebrata</taxon>
        <taxon>Euteleostomi</taxon>
        <taxon>Amphibia</taxon>
        <taxon>Batrachia</taxon>
        <taxon>Caudata</taxon>
        <taxon>Salamandroidea</taxon>
        <taxon>Salamandridae</taxon>
        <taxon>Pleurodelinae</taxon>
        <taxon>Pleurodeles</taxon>
    </lineage>
</organism>
<comment type="caution">
    <text evidence="1">The sequence shown here is derived from an EMBL/GenBank/DDBJ whole genome shotgun (WGS) entry which is preliminary data.</text>
</comment>
<gene>
    <name evidence="1" type="ORF">NDU88_006906</name>
</gene>
<sequence>MLLYPARLRVTSGGKSQFFDHPEEVWRWLEMWYKVGLGPSGRSGVGSARTSGVDGTDWRRRGDGPLRVFAQRCDNSVSRIEIQQDGTMRWWILSRLLNLLTHQTGGWGALC</sequence>
<evidence type="ECO:0000313" key="2">
    <source>
        <dbReference type="Proteomes" id="UP001066276"/>
    </source>
</evidence>
<evidence type="ECO:0000313" key="1">
    <source>
        <dbReference type="EMBL" id="KAJ1203112.1"/>
    </source>
</evidence>
<dbReference type="Proteomes" id="UP001066276">
    <property type="component" value="Chromosome 2_1"/>
</dbReference>
<keyword evidence="2" id="KW-1185">Reference proteome</keyword>
<dbReference type="EMBL" id="JANPWB010000003">
    <property type="protein sequence ID" value="KAJ1203112.1"/>
    <property type="molecule type" value="Genomic_DNA"/>
</dbReference>
<dbReference type="AlphaFoldDB" id="A0AAV7VR19"/>
<accession>A0AAV7VR19</accession>
<protein>
    <submittedName>
        <fullName evidence="1">Uncharacterized protein</fullName>
    </submittedName>
</protein>
<reference evidence="1" key="1">
    <citation type="journal article" date="2022" name="bioRxiv">
        <title>Sequencing and chromosome-scale assembly of the giantPleurodeles waltlgenome.</title>
        <authorList>
            <person name="Brown T."/>
            <person name="Elewa A."/>
            <person name="Iarovenko S."/>
            <person name="Subramanian E."/>
            <person name="Araus A.J."/>
            <person name="Petzold A."/>
            <person name="Susuki M."/>
            <person name="Suzuki K.-i.T."/>
            <person name="Hayashi T."/>
            <person name="Toyoda A."/>
            <person name="Oliveira C."/>
            <person name="Osipova E."/>
            <person name="Leigh N.D."/>
            <person name="Simon A."/>
            <person name="Yun M.H."/>
        </authorList>
    </citation>
    <scope>NUCLEOTIDE SEQUENCE</scope>
    <source>
        <strain evidence="1">20211129_DDA</strain>
        <tissue evidence="1">Liver</tissue>
    </source>
</reference>